<accession>A0A9P4S3W9</accession>
<sequence>MTAAYAVASGPSMVPKRSSKAWDFSDALALINTLSSPSPASKTNGTIYHEESALGKTTIGNKAESKSLGDFARVWGFLGNVEAIVPPPLSPSAVKNDSTTSEVDRVPDKPNLNSVEGDQARGYASDGATYSIPPMTVKSVKWQNEVESDSKEEDSKAELPSLEVSTPTTLSKRQRKKEKKRLARLEKEKAKFVRNFDSETESKKQHDAPARKASTHSILPQVVSVKDEPQHRYNLRSKSISAIPTSTVKGKKNASKPTIIDGPKKDLEKVSQQTEASSPPKSVSAKLIQQKPSKKKTSTVVADSPSAPSTPTKNMKSSTPAKSINSSTPAKLNGQAHESNTHKPPTSLTPSHVPPPSQTKQKMVQNSVPNPVASLSSHVSAPVHTQGLPVRKAPTKLGPLTVRNGADRHYHLLLKLIFNFGEDLASLVSPVQLVNHAASPQGIHVFVDFSNIWIGFNDSLKRAQGIPVQYRTEFQDISFDAFVLLVERRRPVAKRVLAGSLPSLPAFEMASVVGYETNILDKVYKARELTERQKFFKNSFPGTRRRYPGNENSGNSGSEITGAVGTKELAPPKWVEQGVDEILHLKILESVVDVDKPTTMVLATGDAAEAEYSQGFLRMVERALKKGWKVELVGWRHNISAAYNKSAFRQQWGEQFRIIELDDYLEDLINT</sequence>
<gene>
    <name evidence="2" type="ORF">M501DRAFT_334359</name>
</gene>
<dbReference type="Gene3D" id="3.40.50.1010">
    <property type="entry name" value="5'-nuclease"/>
    <property type="match status" value="1"/>
</dbReference>
<keyword evidence="3" id="KW-1185">Reference proteome</keyword>
<evidence type="ECO:0000313" key="2">
    <source>
        <dbReference type="EMBL" id="KAF2835689.1"/>
    </source>
</evidence>
<dbReference type="CDD" id="cd18724">
    <property type="entry name" value="PIN_LabA-like"/>
    <property type="match status" value="1"/>
</dbReference>
<dbReference type="InterPro" id="IPR007681">
    <property type="entry name" value="Mog1"/>
</dbReference>
<feature type="region of interest" description="Disordered" evidence="1">
    <location>
        <begin position="89"/>
        <end position="130"/>
    </location>
</feature>
<comment type="caution">
    <text evidence="2">The sequence shown here is derived from an EMBL/GenBank/DDBJ whole genome shotgun (WGS) entry which is preliminary data.</text>
</comment>
<evidence type="ECO:0000313" key="3">
    <source>
        <dbReference type="Proteomes" id="UP000799429"/>
    </source>
</evidence>
<dbReference type="AlphaFoldDB" id="A0A9P4S3W9"/>
<feature type="compositionally biased region" description="Polar residues" evidence="1">
    <location>
        <begin position="270"/>
        <end position="281"/>
    </location>
</feature>
<name>A0A9P4S3W9_9PEZI</name>
<proteinExistence type="predicted"/>
<dbReference type="EMBL" id="MU006107">
    <property type="protein sequence ID" value="KAF2835689.1"/>
    <property type="molecule type" value="Genomic_DNA"/>
</dbReference>
<organism evidence="2 3">
    <name type="scientific">Patellaria atrata CBS 101060</name>
    <dbReference type="NCBI Taxonomy" id="1346257"/>
    <lineage>
        <taxon>Eukaryota</taxon>
        <taxon>Fungi</taxon>
        <taxon>Dikarya</taxon>
        <taxon>Ascomycota</taxon>
        <taxon>Pezizomycotina</taxon>
        <taxon>Dothideomycetes</taxon>
        <taxon>Dothideomycetes incertae sedis</taxon>
        <taxon>Patellariales</taxon>
        <taxon>Patellariaceae</taxon>
        <taxon>Patellaria</taxon>
    </lineage>
</organism>
<evidence type="ECO:0008006" key="4">
    <source>
        <dbReference type="Google" id="ProtNLM"/>
    </source>
</evidence>
<dbReference type="GO" id="GO:0005634">
    <property type="term" value="C:nucleus"/>
    <property type="evidence" value="ECO:0007669"/>
    <property type="project" value="TreeGrafter"/>
</dbReference>
<feature type="region of interest" description="Disordered" evidence="1">
    <location>
        <begin position="142"/>
        <end position="365"/>
    </location>
</feature>
<feature type="compositionally biased region" description="Polar residues" evidence="1">
    <location>
        <begin position="298"/>
        <end position="350"/>
    </location>
</feature>
<dbReference type="OrthoDB" id="5590473at2759"/>
<feature type="compositionally biased region" description="Basic and acidic residues" evidence="1">
    <location>
        <begin position="183"/>
        <end position="210"/>
    </location>
</feature>
<dbReference type="GO" id="GO:0031267">
    <property type="term" value="F:small GTPase binding"/>
    <property type="evidence" value="ECO:0007669"/>
    <property type="project" value="TreeGrafter"/>
</dbReference>
<evidence type="ECO:0000256" key="1">
    <source>
        <dbReference type="SAM" id="MobiDB-lite"/>
    </source>
</evidence>
<dbReference type="PANTHER" id="PTHR15837:SF5">
    <property type="entry name" value="NYN DOMAIN-CONTAINING PROTEIN"/>
    <property type="match status" value="1"/>
</dbReference>
<dbReference type="GO" id="GO:0006606">
    <property type="term" value="P:protein import into nucleus"/>
    <property type="evidence" value="ECO:0007669"/>
    <property type="project" value="TreeGrafter"/>
</dbReference>
<dbReference type="Proteomes" id="UP000799429">
    <property type="component" value="Unassembled WGS sequence"/>
</dbReference>
<reference evidence="2" key="1">
    <citation type="journal article" date="2020" name="Stud. Mycol.">
        <title>101 Dothideomycetes genomes: a test case for predicting lifestyles and emergence of pathogens.</title>
        <authorList>
            <person name="Haridas S."/>
            <person name="Albert R."/>
            <person name="Binder M."/>
            <person name="Bloem J."/>
            <person name="Labutti K."/>
            <person name="Salamov A."/>
            <person name="Andreopoulos B."/>
            <person name="Baker S."/>
            <person name="Barry K."/>
            <person name="Bills G."/>
            <person name="Bluhm B."/>
            <person name="Cannon C."/>
            <person name="Castanera R."/>
            <person name="Culley D."/>
            <person name="Daum C."/>
            <person name="Ezra D."/>
            <person name="Gonzalez J."/>
            <person name="Henrissat B."/>
            <person name="Kuo A."/>
            <person name="Liang C."/>
            <person name="Lipzen A."/>
            <person name="Lutzoni F."/>
            <person name="Magnuson J."/>
            <person name="Mondo S."/>
            <person name="Nolan M."/>
            <person name="Ohm R."/>
            <person name="Pangilinan J."/>
            <person name="Park H.-J."/>
            <person name="Ramirez L."/>
            <person name="Alfaro M."/>
            <person name="Sun H."/>
            <person name="Tritt A."/>
            <person name="Yoshinaga Y."/>
            <person name="Zwiers L.-H."/>
            <person name="Turgeon B."/>
            <person name="Goodwin S."/>
            <person name="Spatafora J."/>
            <person name="Crous P."/>
            <person name="Grigoriev I."/>
        </authorList>
    </citation>
    <scope>NUCLEOTIDE SEQUENCE</scope>
    <source>
        <strain evidence="2">CBS 101060</strain>
    </source>
</reference>
<feature type="compositionally biased region" description="Basic residues" evidence="1">
    <location>
        <begin position="172"/>
        <end position="182"/>
    </location>
</feature>
<protein>
    <recommendedName>
        <fullName evidence="4">NYN domain-containing protein</fullName>
    </recommendedName>
</protein>
<dbReference type="GO" id="GO:0005085">
    <property type="term" value="F:guanyl-nucleotide exchange factor activity"/>
    <property type="evidence" value="ECO:0007669"/>
    <property type="project" value="TreeGrafter"/>
</dbReference>
<feature type="compositionally biased region" description="Polar residues" evidence="1">
    <location>
        <begin position="236"/>
        <end position="248"/>
    </location>
</feature>
<dbReference type="PANTHER" id="PTHR15837">
    <property type="entry name" value="RAN GUANINE NUCLEOTIDE RELEASE FACTOR"/>
    <property type="match status" value="1"/>
</dbReference>